<keyword evidence="4" id="KW-0812">Transmembrane</keyword>
<dbReference type="SUPFAM" id="SSF47661">
    <property type="entry name" value="t-snare proteins"/>
    <property type="match status" value="1"/>
</dbReference>
<name>A0A168LV21_ABSGL</name>
<dbReference type="GO" id="GO:0048280">
    <property type="term" value="P:vesicle fusion with Golgi apparatus"/>
    <property type="evidence" value="ECO:0007669"/>
    <property type="project" value="TreeGrafter"/>
</dbReference>
<evidence type="ECO:0000256" key="1">
    <source>
        <dbReference type="ARBA" id="ARBA00004211"/>
    </source>
</evidence>
<dbReference type="FunCoup" id="A0A168LV21">
    <property type="interactions" value="634"/>
</dbReference>
<dbReference type="Gene3D" id="1.20.58.400">
    <property type="entry name" value="t-snare proteins"/>
    <property type="match status" value="1"/>
</dbReference>
<evidence type="ECO:0000256" key="4">
    <source>
        <dbReference type="ARBA" id="ARBA00022692"/>
    </source>
</evidence>
<dbReference type="GO" id="GO:0042147">
    <property type="term" value="P:retrograde transport, endosome to Golgi"/>
    <property type="evidence" value="ECO:0007669"/>
    <property type="project" value="TreeGrafter"/>
</dbReference>
<dbReference type="GO" id="GO:0006891">
    <property type="term" value="P:intra-Golgi vesicle-mediated transport"/>
    <property type="evidence" value="ECO:0007669"/>
    <property type="project" value="TreeGrafter"/>
</dbReference>
<dbReference type="GO" id="GO:0006896">
    <property type="term" value="P:Golgi to vacuole transport"/>
    <property type="evidence" value="ECO:0007669"/>
    <property type="project" value="TreeGrafter"/>
</dbReference>
<dbReference type="Pfam" id="PF05008">
    <property type="entry name" value="V-SNARE"/>
    <property type="match status" value="1"/>
</dbReference>
<dbReference type="GO" id="GO:0012507">
    <property type="term" value="C:ER to Golgi transport vesicle membrane"/>
    <property type="evidence" value="ECO:0007669"/>
    <property type="project" value="TreeGrafter"/>
</dbReference>
<dbReference type="SMART" id="SM00397">
    <property type="entry name" value="t_SNARE"/>
    <property type="match status" value="1"/>
</dbReference>
<evidence type="ECO:0000256" key="7">
    <source>
        <dbReference type="ARBA" id="ARBA00023054"/>
    </source>
</evidence>
<accession>A0A168LV21</accession>
<comment type="subcellular location">
    <subcellularLocation>
        <location evidence="1">Membrane</location>
        <topology evidence="1">Single-pass type IV membrane protein</topology>
    </subcellularLocation>
</comment>
<dbReference type="GO" id="GO:0005484">
    <property type="term" value="F:SNAP receptor activity"/>
    <property type="evidence" value="ECO:0007669"/>
    <property type="project" value="TreeGrafter"/>
</dbReference>
<dbReference type="AlphaFoldDB" id="A0A168LV21"/>
<proteinExistence type="inferred from homology"/>
<dbReference type="PANTHER" id="PTHR21230:SF26">
    <property type="entry name" value="VESICLE TRANSPORT THROUGH INTERACTION WITH T-SNARES HOMOLOG 1A"/>
    <property type="match status" value="1"/>
</dbReference>
<dbReference type="InterPro" id="IPR038407">
    <property type="entry name" value="v-SNARE_N_sf"/>
</dbReference>
<dbReference type="InterPro" id="IPR010989">
    <property type="entry name" value="SNARE"/>
</dbReference>
<evidence type="ECO:0000256" key="3">
    <source>
        <dbReference type="ARBA" id="ARBA00022448"/>
    </source>
</evidence>
<dbReference type="GO" id="GO:0031902">
    <property type="term" value="C:late endosome membrane"/>
    <property type="evidence" value="ECO:0007669"/>
    <property type="project" value="TreeGrafter"/>
</dbReference>
<dbReference type="OMA" id="YRRVMTN"/>
<dbReference type="GO" id="GO:0005789">
    <property type="term" value="C:endoplasmic reticulum membrane"/>
    <property type="evidence" value="ECO:0007669"/>
    <property type="project" value="TreeGrafter"/>
</dbReference>
<dbReference type="InterPro" id="IPR000727">
    <property type="entry name" value="T_SNARE_dom"/>
</dbReference>
<evidence type="ECO:0000256" key="5">
    <source>
        <dbReference type="ARBA" id="ARBA00022927"/>
    </source>
</evidence>
<gene>
    <name evidence="10" type="primary">ABSGL_03054.1 scaffold 4127</name>
</gene>
<dbReference type="GO" id="GO:0000149">
    <property type="term" value="F:SNARE binding"/>
    <property type="evidence" value="ECO:0007669"/>
    <property type="project" value="TreeGrafter"/>
</dbReference>
<dbReference type="Gene3D" id="1.20.5.110">
    <property type="match status" value="1"/>
</dbReference>
<protein>
    <recommendedName>
        <fullName evidence="9">t-SNARE coiled-coil homology domain-containing protein</fullName>
    </recommendedName>
</protein>
<dbReference type="Pfam" id="PF12352">
    <property type="entry name" value="V-SNARE_C"/>
    <property type="match status" value="1"/>
</dbReference>
<evidence type="ECO:0000313" key="11">
    <source>
        <dbReference type="Proteomes" id="UP000078561"/>
    </source>
</evidence>
<dbReference type="SUPFAM" id="SSF58038">
    <property type="entry name" value="SNARE fusion complex"/>
    <property type="match status" value="1"/>
</dbReference>
<keyword evidence="6" id="KW-1133">Transmembrane helix</keyword>
<keyword evidence="5" id="KW-0653">Protein transport</keyword>
<dbReference type="OrthoDB" id="430637at2759"/>
<evidence type="ECO:0000256" key="8">
    <source>
        <dbReference type="ARBA" id="ARBA00023136"/>
    </source>
</evidence>
<evidence type="ECO:0000256" key="2">
    <source>
        <dbReference type="ARBA" id="ARBA00006108"/>
    </source>
</evidence>
<dbReference type="GO" id="GO:0006886">
    <property type="term" value="P:intracellular protein transport"/>
    <property type="evidence" value="ECO:0007669"/>
    <property type="project" value="InterPro"/>
</dbReference>
<evidence type="ECO:0000256" key="6">
    <source>
        <dbReference type="ARBA" id="ARBA00022989"/>
    </source>
</evidence>
<keyword evidence="7" id="KW-0175">Coiled coil</keyword>
<evidence type="ECO:0000313" key="10">
    <source>
        <dbReference type="EMBL" id="SAL97556.1"/>
    </source>
</evidence>
<sequence>MSSIGGSELFSSYQQDFQALHQSIQLKIDEQIPHHYGDERKNIVSAVERELDEAEEILGQMDMELMNTAVPGRTHFQAQLRQHRSDQEKMKNDLRRLTVGKSSYHRQELFGDLESQDQIDDIDTSSFDQRQRLLSGTDRLGESSRRLEQSHRMALETESVGASILTTLKGQRETMTRARDTLAEADTHIDKATRTLKTMAHR</sequence>
<dbReference type="Proteomes" id="UP000078561">
    <property type="component" value="Unassembled WGS sequence"/>
</dbReference>
<keyword evidence="3" id="KW-0813">Transport</keyword>
<dbReference type="GO" id="GO:0005794">
    <property type="term" value="C:Golgi apparatus"/>
    <property type="evidence" value="ECO:0007669"/>
    <property type="project" value="TreeGrafter"/>
</dbReference>
<organism evidence="10">
    <name type="scientific">Absidia glauca</name>
    <name type="common">Pin mould</name>
    <dbReference type="NCBI Taxonomy" id="4829"/>
    <lineage>
        <taxon>Eukaryota</taxon>
        <taxon>Fungi</taxon>
        <taxon>Fungi incertae sedis</taxon>
        <taxon>Mucoromycota</taxon>
        <taxon>Mucoromycotina</taxon>
        <taxon>Mucoromycetes</taxon>
        <taxon>Mucorales</taxon>
        <taxon>Cunninghamellaceae</taxon>
        <taxon>Absidia</taxon>
    </lineage>
</organism>
<comment type="similarity">
    <text evidence="2">Belongs to the VTI1 family.</text>
</comment>
<feature type="domain" description="T-SNARE coiled-coil homology" evidence="9">
    <location>
        <begin position="132"/>
        <end position="199"/>
    </location>
</feature>
<dbReference type="EMBL" id="LT551814">
    <property type="protein sequence ID" value="SAL97556.1"/>
    <property type="molecule type" value="Genomic_DNA"/>
</dbReference>
<dbReference type="STRING" id="4829.A0A168LV21"/>
<dbReference type="GO" id="GO:0005829">
    <property type="term" value="C:cytosol"/>
    <property type="evidence" value="ECO:0007669"/>
    <property type="project" value="GOC"/>
</dbReference>
<evidence type="ECO:0000259" key="9">
    <source>
        <dbReference type="SMART" id="SM00397"/>
    </source>
</evidence>
<keyword evidence="8" id="KW-0472">Membrane</keyword>
<dbReference type="GO" id="GO:0016236">
    <property type="term" value="P:macroautophagy"/>
    <property type="evidence" value="ECO:0007669"/>
    <property type="project" value="TreeGrafter"/>
</dbReference>
<dbReference type="GO" id="GO:0031201">
    <property type="term" value="C:SNARE complex"/>
    <property type="evidence" value="ECO:0007669"/>
    <property type="project" value="TreeGrafter"/>
</dbReference>
<dbReference type="FunFam" id="1.20.5.110:FF:000002">
    <property type="entry name" value="Vesicle transport through interaction with t-SNAREsB"/>
    <property type="match status" value="1"/>
</dbReference>
<dbReference type="PANTHER" id="PTHR21230">
    <property type="entry name" value="VESICLE TRANSPORT V-SNARE PROTEIN VTI1-RELATED"/>
    <property type="match status" value="1"/>
</dbReference>
<reference evidence="10" key="1">
    <citation type="submission" date="2016-04" db="EMBL/GenBank/DDBJ databases">
        <authorList>
            <person name="Evans L.H."/>
            <person name="Alamgir A."/>
            <person name="Owens N."/>
            <person name="Weber N.D."/>
            <person name="Virtaneva K."/>
            <person name="Barbian K."/>
            <person name="Babar A."/>
            <person name="Rosenke K."/>
        </authorList>
    </citation>
    <scope>NUCLEOTIDE SEQUENCE [LARGE SCALE GENOMIC DNA]</scope>
    <source>
        <strain evidence="10">CBS 101.48</strain>
    </source>
</reference>
<keyword evidence="11" id="KW-1185">Reference proteome</keyword>
<dbReference type="InParanoid" id="A0A168LV21"/>
<dbReference type="InterPro" id="IPR007705">
    <property type="entry name" value="Vesicle_trsprt_v-SNARE_N"/>
</dbReference>
<dbReference type="CDD" id="cd15862">
    <property type="entry name" value="SNARE_Vti1"/>
    <property type="match status" value="1"/>
</dbReference>